<dbReference type="RefSeq" id="XP_033781321.1">
    <property type="nucleotide sequence ID" value="XM_033925430.1"/>
</dbReference>
<evidence type="ECO:0000256" key="5">
    <source>
        <dbReference type="SAM" id="MobiDB-lite"/>
    </source>
</evidence>
<evidence type="ECO:0000313" key="6">
    <source>
        <dbReference type="Proteomes" id="UP000515159"/>
    </source>
</evidence>
<dbReference type="KEGG" id="gsh:117350806"/>
<comment type="function">
    <text evidence="4">Microtubule inner protein (MIP) part of the dynein-decorated doublet microtubules (DMTs) in cilia axoneme. Acts as a regulator of cilium basal body docking and positioning in mono- and multiciliated cells. Regulates basal body docking and cilia formation in multiciliated lung cells. Regulates kinocilium positioning and stereocilia bundle morphogenesis in the inner ear.</text>
</comment>
<feature type="region of interest" description="Disordered" evidence="5">
    <location>
        <begin position="190"/>
        <end position="291"/>
    </location>
</feature>
<name>A0A6P8Q224_GEOSA</name>
<feature type="compositionally biased region" description="Basic and acidic residues" evidence="5">
    <location>
        <begin position="209"/>
        <end position="234"/>
    </location>
</feature>
<feature type="compositionally biased region" description="Low complexity" evidence="5">
    <location>
        <begin position="261"/>
        <end position="273"/>
    </location>
</feature>
<evidence type="ECO:0000256" key="1">
    <source>
        <dbReference type="ARBA" id="ARBA00009887"/>
    </source>
</evidence>
<accession>A0A6P8Q224</accession>
<feature type="region of interest" description="Disordered" evidence="5">
    <location>
        <begin position="108"/>
        <end position="178"/>
    </location>
</feature>
<evidence type="ECO:0000313" key="7">
    <source>
        <dbReference type="RefSeq" id="XP_033781321.1"/>
    </source>
</evidence>
<dbReference type="GO" id="GO:0044782">
    <property type="term" value="P:cilium organization"/>
    <property type="evidence" value="ECO:0007669"/>
    <property type="project" value="TreeGrafter"/>
</dbReference>
<proteinExistence type="inferred from homology"/>
<comment type="similarity">
    <text evidence="1">Belongs to the Flattop family.</text>
</comment>
<sequence>MALHFSANQYQGAFESNHLQSWNIAKRYKERPAAHDGHTEFITNDRGHLLPGIPRSERNPWGMFVGTWDMPLKIPPFKASLTGRSVQASKHLAEWMLKPTSLTYASNGIQPHITGKPTEELHNKKHSREVARPNSRCSMYASEKLNHSAEAQPRQNSRCSTQASEKQNSRCSSQASEKQNSRCCSQASEKQNHSAEAQPRQKSRCSSHASEKLSHLPDSQPNKEGKADEGKEPETYTPSPPHSNATCGSRTPKEGAESKCSTPSIKMSSQSSSCQEKPNKPLEETLCDIDS</sequence>
<dbReference type="CTD" id="257177"/>
<dbReference type="PANTHER" id="PTHR34639:SF1">
    <property type="entry name" value="PROTEIN FLATTOP"/>
    <property type="match status" value="1"/>
</dbReference>
<dbReference type="GeneID" id="117350806"/>
<dbReference type="InterPro" id="IPR038797">
    <property type="entry name" value="Fltp"/>
</dbReference>
<reference evidence="7" key="1">
    <citation type="submission" date="2025-08" db="UniProtKB">
        <authorList>
            <consortium name="RefSeq"/>
        </authorList>
    </citation>
    <scope>IDENTIFICATION</scope>
</reference>
<evidence type="ECO:0000256" key="2">
    <source>
        <dbReference type="ARBA" id="ARBA00019181"/>
    </source>
</evidence>
<dbReference type="InParanoid" id="A0A6P8Q224"/>
<dbReference type="Pfam" id="PF22611">
    <property type="entry name" value="CFAP126"/>
    <property type="match status" value="1"/>
</dbReference>
<dbReference type="CDD" id="cd23705">
    <property type="entry name" value="Flattop"/>
    <property type="match status" value="1"/>
</dbReference>
<feature type="compositionally biased region" description="Polar residues" evidence="5">
    <location>
        <begin position="153"/>
        <end position="178"/>
    </location>
</feature>
<dbReference type="OrthoDB" id="521617at2759"/>
<evidence type="ECO:0000256" key="3">
    <source>
        <dbReference type="ARBA" id="ARBA00033306"/>
    </source>
</evidence>
<dbReference type="PANTHER" id="PTHR34639">
    <property type="entry name" value="PROTEIN FLATTOP"/>
    <property type="match status" value="1"/>
</dbReference>
<organism evidence="6 7">
    <name type="scientific">Geotrypetes seraphini</name>
    <name type="common">Gaboon caecilian</name>
    <name type="synonym">Caecilia seraphini</name>
    <dbReference type="NCBI Taxonomy" id="260995"/>
    <lineage>
        <taxon>Eukaryota</taxon>
        <taxon>Metazoa</taxon>
        <taxon>Chordata</taxon>
        <taxon>Craniata</taxon>
        <taxon>Vertebrata</taxon>
        <taxon>Euteleostomi</taxon>
        <taxon>Amphibia</taxon>
        <taxon>Gymnophiona</taxon>
        <taxon>Geotrypetes</taxon>
    </lineage>
</organism>
<dbReference type="GO" id="GO:0036064">
    <property type="term" value="C:ciliary basal body"/>
    <property type="evidence" value="ECO:0007669"/>
    <property type="project" value="TreeGrafter"/>
</dbReference>
<protein>
    <recommendedName>
        <fullName evidence="2">Protein Flattop</fullName>
    </recommendedName>
    <alternativeName>
        <fullName evidence="3">Cilia- and flagella-associated protein 126</fullName>
    </alternativeName>
</protein>
<dbReference type="Proteomes" id="UP000515159">
    <property type="component" value="Chromosome 16"/>
</dbReference>
<gene>
    <name evidence="7" type="primary">CFAP126</name>
</gene>
<evidence type="ECO:0000256" key="4">
    <source>
        <dbReference type="ARBA" id="ARBA00045261"/>
    </source>
</evidence>
<keyword evidence="6" id="KW-1185">Reference proteome</keyword>
<dbReference type="AlphaFoldDB" id="A0A6P8Q224"/>